<dbReference type="STRING" id="13706.A0A1X2HFW0"/>
<keyword evidence="3" id="KW-1185">Reference proteome</keyword>
<dbReference type="OMA" id="NEMYRPD"/>
<dbReference type="InParanoid" id="A0A1X2HFW0"/>
<evidence type="ECO:0000256" key="1">
    <source>
        <dbReference type="ARBA" id="ARBA00023239"/>
    </source>
</evidence>
<dbReference type="Proteomes" id="UP000242180">
    <property type="component" value="Unassembled WGS sequence"/>
</dbReference>
<reference evidence="2 3" key="1">
    <citation type="submission" date="2016-07" db="EMBL/GenBank/DDBJ databases">
        <title>Pervasive Adenine N6-methylation of Active Genes in Fungi.</title>
        <authorList>
            <consortium name="DOE Joint Genome Institute"/>
            <person name="Mondo S.J."/>
            <person name="Dannebaum R.O."/>
            <person name="Kuo R.C."/>
            <person name="Labutti K."/>
            <person name="Haridas S."/>
            <person name="Kuo A."/>
            <person name="Salamov A."/>
            <person name="Ahrendt S.R."/>
            <person name="Lipzen A."/>
            <person name="Sullivan W."/>
            <person name="Andreopoulos W.B."/>
            <person name="Clum A."/>
            <person name="Lindquist E."/>
            <person name="Daum C."/>
            <person name="Ramamoorthy G.K."/>
            <person name="Gryganskyi A."/>
            <person name="Culley D."/>
            <person name="Magnuson J.K."/>
            <person name="James T.Y."/>
            <person name="O'Malley M.A."/>
            <person name="Stajich J.E."/>
            <person name="Spatafora J.W."/>
            <person name="Visel A."/>
            <person name="Grigoriev I.V."/>
        </authorList>
    </citation>
    <scope>NUCLEOTIDE SEQUENCE [LARGE SCALE GENOMIC DNA]</scope>
    <source>
        <strain evidence="2 3">NRRL 2496</strain>
    </source>
</reference>
<dbReference type="InterPro" id="IPR001753">
    <property type="entry name" value="Enoyl-CoA_hydra/iso"/>
</dbReference>
<proteinExistence type="predicted"/>
<dbReference type="AlphaFoldDB" id="A0A1X2HFW0"/>
<organism evidence="2 3">
    <name type="scientific">Syncephalastrum racemosum</name>
    <name type="common">Filamentous fungus</name>
    <dbReference type="NCBI Taxonomy" id="13706"/>
    <lineage>
        <taxon>Eukaryota</taxon>
        <taxon>Fungi</taxon>
        <taxon>Fungi incertae sedis</taxon>
        <taxon>Mucoromycota</taxon>
        <taxon>Mucoromycotina</taxon>
        <taxon>Mucoromycetes</taxon>
        <taxon>Mucorales</taxon>
        <taxon>Syncephalastraceae</taxon>
        <taxon>Syncephalastrum</taxon>
    </lineage>
</organism>
<evidence type="ECO:0000313" key="3">
    <source>
        <dbReference type="Proteomes" id="UP000242180"/>
    </source>
</evidence>
<dbReference type="PANTHER" id="PTHR11941">
    <property type="entry name" value="ENOYL-COA HYDRATASE-RELATED"/>
    <property type="match status" value="1"/>
</dbReference>
<dbReference type="InterPro" id="IPR029045">
    <property type="entry name" value="ClpP/crotonase-like_dom_sf"/>
</dbReference>
<dbReference type="GO" id="GO:0005829">
    <property type="term" value="C:cytosol"/>
    <property type="evidence" value="ECO:0007669"/>
    <property type="project" value="TreeGrafter"/>
</dbReference>
<evidence type="ECO:0000313" key="2">
    <source>
        <dbReference type="EMBL" id="ORY97800.1"/>
    </source>
</evidence>
<dbReference type="OrthoDB" id="410701at2759"/>
<dbReference type="SUPFAM" id="SSF52096">
    <property type="entry name" value="ClpP/crotonase"/>
    <property type="match status" value="1"/>
</dbReference>
<dbReference type="PANTHER" id="PTHR11941:SF27">
    <property type="entry name" value="ETHYLMALONYL-COA DECARBOXYLASE"/>
    <property type="match status" value="1"/>
</dbReference>
<dbReference type="EMBL" id="MCGN01000004">
    <property type="protein sequence ID" value="ORY97800.1"/>
    <property type="molecule type" value="Genomic_DNA"/>
</dbReference>
<comment type="caution">
    <text evidence="2">The sequence shown here is derived from an EMBL/GenBank/DDBJ whole genome shotgun (WGS) entry which is preliminary data.</text>
</comment>
<dbReference type="GO" id="GO:0006635">
    <property type="term" value="P:fatty acid beta-oxidation"/>
    <property type="evidence" value="ECO:0007669"/>
    <property type="project" value="TreeGrafter"/>
</dbReference>
<dbReference type="GO" id="GO:0016829">
    <property type="term" value="F:lyase activity"/>
    <property type="evidence" value="ECO:0007669"/>
    <property type="project" value="UniProtKB-KW"/>
</dbReference>
<keyword evidence="1" id="KW-0456">Lyase</keyword>
<dbReference type="Pfam" id="PF00378">
    <property type="entry name" value="ECH_1"/>
    <property type="match status" value="1"/>
</dbReference>
<sequence length="283" mass="30379">MSTSALSVSDPLETTANKLRGLGQGSVRFITENPAIALVILDNPQRHNALSGKMMAELRDIVLQLEEQQYQPEHDERVAVVVSGSAGKSFCAGLDLDFAREHLQSGEAGMALNKLMNDTMARFARLPYITVASVAGPVLGGGTEFITAFDYICMASTAHLRFVQTRMGVTSPWGGARRLVNSIGRKQALKVLGTAPKLDAVTAHAIGLVDVVVNTDKQGSYEACLKASYELLNGFIQDEQTGERVSPGAIRGMKQLVARADLDQDSEFELNLLATVAAKSSKI</sequence>
<name>A0A1X2HFW0_SYNRA</name>
<gene>
    <name evidence="2" type="ORF">BCR43DRAFT_563179</name>
</gene>
<accession>A0A1X2HFW0</accession>
<dbReference type="Gene3D" id="3.90.226.10">
    <property type="entry name" value="2-enoyl-CoA Hydratase, Chain A, domain 1"/>
    <property type="match status" value="1"/>
</dbReference>
<protein>
    <submittedName>
        <fullName evidence="2">ClpP/crotonase-like domain-containing protein</fullName>
    </submittedName>
</protein>
<dbReference type="CDD" id="cd06558">
    <property type="entry name" value="crotonase-like"/>
    <property type="match status" value="1"/>
</dbReference>